<sequence>MILKRRAAPSPRNGRLSGFMVFLLLVTLAAVFILLATFGTAGALLAVGAAAMVALMAILGPLRWGFMLLTLAFAMVPMYKGLGGGSQVTPPDLLIAIAFLALFPRFLRNRARVPIDFAVGLSLMLIFGGIGSIASGHPGTSMFSIMLWVSVLGFLPLALAALDLSVKEIQVLAWAYVAGQMFDSVYAASQHGRWYGLTTHPNYFGEYAVLAIALLTWLHQYTPRSRHWLVWGCGAVGVLDVLMSGSRAAALALAVIVLVFPLLERSTKAAFGLAFLGAIGLATFGTLAAHASSDSALGRLLGQGTVAGSDQQRSQGLQNGWALFTGHPLTGNGMTFENVFLVHNNYLEVAVATGVLGFFGYIGLIVAYNRTLFVKGPMHRLGYAPLGLTVIMAFEPSLYDRAVWCAVALAFLAYQRRPEVDMVGSDAGVIAQHSAEELRGSRT</sequence>
<feature type="transmembrane region" description="Helical" evidence="5">
    <location>
        <begin position="141"/>
        <end position="162"/>
    </location>
</feature>
<reference evidence="7 8" key="1">
    <citation type="submission" date="2018-11" db="EMBL/GenBank/DDBJ databases">
        <title>Complete genome sequence of Nocardioides baekrokdamisoli strain KCTC 39748.</title>
        <authorList>
            <person name="Kang S.W."/>
            <person name="Lee K.C."/>
            <person name="Kim K.K."/>
            <person name="Kim J.S."/>
            <person name="Kim D.S."/>
            <person name="Ko S.H."/>
            <person name="Yang S.H."/>
            <person name="Shin Y.K."/>
            <person name="Lee J.S."/>
        </authorList>
    </citation>
    <scope>NUCLEOTIDE SEQUENCE [LARGE SCALE GENOMIC DNA]</scope>
    <source>
        <strain evidence="7 8">KCTC 39748</strain>
    </source>
</reference>
<dbReference type="Pfam" id="PF04932">
    <property type="entry name" value="Wzy_C"/>
    <property type="match status" value="1"/>
</dbReference>
<evidence type="ECO:0000256" key="3">
    <source>
        <dbReference type="ARBA" id="ARBA00022989"/>
    </source>
</evidence>
<accession>A0A3G9ILK1</accession>
<evidence type="ECO:0000256" key="1">
    <source>
        <dbReference type="ARBA" id="ARBA00004141"/>
    </source>
</evidence>
<organism evidence="7 8">
    <name type="scientific">Nocardioides baekrokdamisoli</name>
    <dbReference type="NCBI Taxonomy" id="1804624"/>
    <lineage>
        <taxon>Bacteria</taxon>
        <taxon>Bacillati</taxon>
        <taxon>Actinomycetota</taxon>
        <taxon>Actinomycetes</taxon>
        <taxon>Propionibacteriales</taxon>
        <taxon>Nocardioidaceae</taxon>
        <taxon>Nocardioides</taxon>
    </lineage>
</organism>
<feature type="transmembrane region" description="Helical" evidence="5">
    <location>
        <begin position="88"/>
        <end position="107"/>
    </location>
</feature>
<feature type="transmembrane region" description="Helical" evidence="5">
    <location>
        <begin position="41"/>
        <end position="59"/>
    </location>
</feature>
<protein>
    <recommendedName>
        <fullName evidence="6">O-antigen ligase-related domain-containing protein</fullName>
    </recommendedName>
</protein>
<feature type="transmembrane region" description="Helical" evidence="5">
    <location>
        <begin position="346"/>
        <end position="368"/>
    </location>
</feature>
<dbReference type="GO" id="GO:0016020">
    <property type="term" value="C:membrane"/>
    <property type="evidence" value="ECO:0007669"/>
    <property type="project" value="UniProtKB-SubCell"/>
</dbReference>
<dbReference type="Proteomes" id="UP000271573">
    <property type="component" value="Chromosome"/>
</dbReference>
<evidence type="ECO:0000313" key="8">
    <source>
        <dbReference type="Proteomes" id="UP000271573"/>
    </source>
</evidence>
<evidence type="ECO:0000259" key="6">
    <source>
        <dbReference type="Pfam" id="PF04932"/>
    </source>
</evidence>
<evidence type="ECO:0000256" key="4">
    <source>
        <dbReference type="ARBA" id="ARBA00023136"/>
    </source>
</evidence>
<feature type="transmembrane region" description="Helical" evidence="5">
    <location>
        <begin position="270"/>
        <end position="291"/>
    </location>
</feature>
<dbReference type="RefSeq" id="WP_125567648.1">
    <property type="nucleotide sequence ID" value="NZ_AP019307.1"/>
</dbReference>
<dbReference type="EMBL" id="AP019307">
    <property type="protein sequence ID" value="BBH16905.1"/>
    <property type="molecule type" value="Genomic_DNA"/>
</dbReference>
<dbReference type="PANTHER" id="PTHR37422">
    <property type="entry name" value="TEICHURONIC ACID BIOSYNTHESIS PROTEIN TUAE"/>
    <property type="match status" value="1"/>
</dbReference>
<keyword evidence="2 5" id="KW-0812">Transmembrane</keyword>
<dbReference type="InterPro" id="IPR051533">
    <property type="entry name" value="WaaL-like"/>
</dbReference>
<dbReference type="InterPro" id="IPR007016">
    <property type="entry name" value="O-antigen_ligase-rel_domated"/>
</dbReference>
<feature type="transmembrane region" description="Helical" evidence="5">
    <location>
        <begin position="16"/>
        <end position="35"/>
    </location>
</feature>
<feature type="transmembrane region" description="Helical" evidence="5">
    <location>
        <begin position="114"/>
        <end position="135"/>
    </location>
</feature>
<proteinExistence type="predicted"/>
<feature type="domain" description="O-antigen ligase-related" evidence="6">
    <location>
        <begin position="238"/>
        <end position="362"/>
    </location>
</feature>
<keyword evidence="3 5" id="KW-1133">Transmembrane helix</keyword>
<keyword evidence="8" id="KW-1185">Reference proteome</keyword>
<evidence type="ECO:0000313" key="7">
    <source>
        <dbReference type="EMBL" id="BBH16905.1"/>
    </source>
</evidence>
<feature type="transmembrane region" description="Helical" evidence="5">
    <location>
        <begin position="241"/>
        <end position="263"/>
    </location>
</feature>
<dbReference type="AlphaFoldDB" id="A0A3G9ILK1"/>
<keyword evidence="4 5" id="KW-0472">Membrane</keyword>
<comment type="subcellular location">
    <subcellularLocation>
        <location evidence="1">Membrane</location>
        <topology evidence="1">Multi-pass membrane protein</topology>
    </subcellularLocation>
</comment>
<dbReference type="OrthoDB" id="4761096at2"/>
<dbReference type="PANTHER" id="PTHR37422:SF23">
    <property type="entry name" value="TEICHURONIC ACID BIOSYNTHESIS PROTEIN TUAE"/>
    <property type="match status" value="1"/>
</dbReference>
<name>A0A3G9ILK1_9ACTN</name>
<evidence type="ECO:0000256" key="2">
    <source>
        <dbReference type="ARBA" id="ARBA00022692"/>
    </source>
</evidence>
<dbReference type="KEGG" id="nbe:Back2_11920"/>
<gene>
    <name evidence="7" type="ORF">Back2_11920</name>
</gene>
<feature type="transmembrane region" description="Helical" evidence="5">
    <location>
        <begin position="203"/>
        <end position="221"/>
    </location>
</feature>
<evidence type="ECO:0000256" key="5">
    <source>
        <dbReference type="SAM" id="Phobius"/>
    </source>
</evidence>